<dbReference type="EC" id="3.5.3.-" evidence="3"/>
<dbReference type="Pfam" id="PF00491">
    <property type="entry name" value="Arginase"/>
    <property type="match status" value="1"/>
</dbReference>
<dbReference type="PROSITE" id="PS51409">
    <property type="entry name" value="ARGINASE_2"/>
    <property type="match status" value="1"/>
</dbReference>
<reference evidence="3" key="1">
    <citation type="submission" date="2013-08" db="EMBL/GenBank/DDBJ databases">
        <authorList>
            <person name="Mendez C."/>
            <person name="Richter M."/>
            <person name="Ferrer M."/>
            <person name="Sanchez J."/>
        </authorList>
    </citation>
    <scope>NUCLEOTIDE SEQUENCE</scope>
</reference>
<dbReference type="AlphaFoldDB" id="T0ZSW5"/>
<dbReference type="SUPFAM" id="SSF52768">
    <property type="entry name" value="Arginase/deacetylase"/>
    <property type="match status" value="1"/>
</dbReference>
<keyword evidence="1" id="KW-0479">Metal-binding</keyword>
<name>T0ZSW5_9ZZZZ</name>
<gene>
    <name evidence="3" type="ORF">B2A_08305</name>
</gene>
<accession>T0ZSW5</accession>
<dbReference type="GO" id="GO:0008783">
    <property type="term" value="F:agmatinase activity"/>
    <property type="evidence" value="ECO:0007669"/>
    <property type="project" value="TreeGrafter"/>
</dbReference>
<evidence type="ECO:0000256" key="1">
    <source>
        <dbReference type="ARBA" id="ARBA00022723"/>
    </source>
</evidence>
<dbReference type="EMBL" id="AUZZ01005973">
    <property type="protein sequence ID" value="EQD47773.1"/>
    <property type="molecule type" value="Genomic_DNA"/>
</dbReference>
<feature type="non-terminal residue" evidence="3">
    <location>
        <position position="60"/>
    </location>
</feature>
<organism evidence="3">
    <name type="scientific">mine drainage metagenome</name>
    <dbReference type="NCBI Taxonomy" id="410659"/>
    <lineage>
        <taxon>unclassified sequences</taxon>
        <taxon>metagenomes</taxon>
        <taxon>ecological metagenomes</taxon>
    </lineage>
</organism>
<reference evidence="3" key="2">
    <citation type="journal article" date="2014" name="ISME J.">
        <title>Microbial stratification in low pH oxic and suboxic macroscopic growths along an acid mine drainage.</title>
        <authorList>
            <person name="Mendez-Garcia C."/>
            <person name="Mesa V."/>
            <person name="Sprenger R.R."/>
            <person name="Richter M."/>
            <person name="Diez M.S."/>
            <person name="Solano J."/>
            <person name="Bargiela R."/>
            <person name="Golyshina O.V."/>
            <person name="Manteca A."/>
            <person name="Ramos J.L."/>
            <person name="Gallego J.R."/>
            <person name="Llorente I."/>
            <person name="Martins Dos Santos V.A."/>
            <person name="Jensen O.N."/>
            <person name="Pelaez A.I."/>
            <person name="Sanchez J."/>
            <person name="Ferrer M."/>
        </authorList>
    </citation>
    <scope>NUCLEOTIDE SEQUENCE</scope>
</reference>
<dbReference type="InterPro" id="IPR023696">
    <property type="entry name" value="Ureohydrolase_dom_sf"/>
</dbReference>
<proteinExistence type="predicted"/>
<dbReference type="PANTHER" id="PTHR11358">
    <property type="entry name" value="ARGINASE/AGMATINASE"/>
    <property type="match status" value="1"/>
</dbReference>
<protein>
    <submittedName>
        <fullName evidence="3">Ureohydrolase</fullName>
        <ecNumber evidence="3">3.5.3.-</ecNumber>
    </submittedName>
</protein>
<dbReference type="GO" id="GO:0033389">
    <property type="term" value="P:putrescine biosynthetic process from arginine, via agmatine"/>
    <property type="evidence" value="ECO:0007669"/>
    <property type="project" value="TreeGrafter"/>
</dbReference>
<dbReference type="GO" id="GO:0046872">
    <property type="term" value="F:metal ion binding"/>
    <property type="evidence" value="ECO:0007669"/>
    <property type="project" value="UniProtKB-KW"/>
</dbReference>
<sequence length="60" mass="6738">MPRPTTFADASATLQEAEYVLLGVPFDRTTSFRPGARFGPDSIRQHSWNFESYDLETGLS</sequence>
<keyword evidence="2 3" id="KW-0378">Hydrolase</keyword>
<evidence type="ECO:0000313" key="3">
    <source>
        <dbReference type="EMBL" id="EQD47773.1"/>
    </source>
</evidence>
<dbReference type="Gene3D" id="3.40.800.10">
    <property type="entry name" value="Ureohydrolase domain"/>
    <property type="match status" value="1"/>
</dbReference>
<evidence type="ECO:0000256" key="2">
    <source>
        <dbReference type="ARBA" id="ARBA00022801"/>
    </source>
</evidence>
<dbReference type="PANTHER" id="PTHR11358:SF26">
    <property type="entry name" value="GUANIDINO ACID HYDROLASE, MITOCHONDRIAL"/>
    <property type="match status" value="1"/>
</dbReference>
<comment type="caution">
    <text evidence="3">The sequence shown here is derived from an EMBL/GenBank/DDBJ whole genome shotgun (WGS) entry which is preliminary data.</text>
</comment>
<dbReference type="InterPro" id="IPR006035">
    <property type="entry name" value="Ureohydrolase"/>
</dbReference>